<protein>
    <submittedName>
        <fullName evidence="1">Uncharacterized protein</fullName>
    </submittedName>
</protein>
<dbReference type="AlphaFoldDB" id="A0A8X7V860"/>
<dbReference type="EMBL" id="JAAMPC010000007">
    <property type="protein sequence ID" value="KAG2303261.1"/>
    <property type="molecule type" value="Genomic_DNA"/>
</dbReference>
<accession>A0A8X7V860</accession>
<dbReference type="Proteomes" id="UP000886595">
    <property type="component" value="Unassembled WGS sequence"/>
</dbReference>
<organism evidence="1 2">
    <name type="scientific">Brassica carinata</name>
    <name type="common">Ethiopian mustard</name>
    <name type="synonym">Abyssinian cabbage</name>
    <dbReference type="NCBI Taxonomy" id="52824"/>
    <lineage>
        <taxon>Eukaryota</taxon>
        <taxon>Viridiplantae</taxon>
        <taxon>Streptophyta</taxon>
        <taxon>Embryophyta</taxon>
        <taxon>Tracheophyta</taxon>
        <taxon>Spermatophyta</taxon>
        <taxon>Magnoliopsida</taxon>
        <taxon>eudicotyledons</taxon>
        <taxon>Gunneridae</taxon>
        <taxon>Pentapetalae</taxon>
        <taxon>rosids</taxon>
        <taxon>malvids</taxon>
        <taxon>Brassicales</taxon>
        <taxon>Brassicaceae</taxon>
        <taxon>Brassiceae</taxon>
        <taxon>Brassica</taxon>
    </lineage>
</organism>
<proteinExistence type="predicted"/>
<keyword evidence="2" id="KW-1185">Reference proteome</keyword>
<reference evidence="1 2" key="1">
    <citation type="submission" date="2020-02" db="EMBL/GenBank/DDBJ databases">
        <authorList>
            <person name="Ma Q."/>
            <person name="Huang Y."/>
            <person name="Song X."/>
            <person name="Pei D."/>
        </authorList>
    </citation>
    <scope>NUCLEOTIDE SEQUENCE [LARGE SCALE GENOMIC DNA]</scope>
    <source>
        <strain evidence="1">Sxm20200214</strain>
        <tissue evidence="1">Leaf</tissue>
    </source>
</reference>
<evidence type="ECO:0000313" key="1">
    <source>
        <dbReference type="EMBL" id="KAG2303261.1"/>
    </source>
</evidence>
<evidence type="ECO:0000313" key="2">
    <source>
        <dbReference type="Proteomes" id="UP000886595"/>
    </source>
</evidence>
<name>A0A8X7V860_BRACI</name>
<sequence length="157" mass="17598">MILRLLELETPIKIYGDIQGQYSEHTNIKQPTDVPDSAELCDLLWSDQAKMSKSACGSEALVLMKKERKQKALKEKEMDNAAASSCKEREKLLDLRMRQEKVLHLDGSEKVPDDTHLQQAHPLETTTAHVQPACGGSTVEDLLVLAFECLPKKARKT</sequence>
<comment type="caution">
    <text evidence="1">The sequence shown here is derived from an EMBL/GenBank/DDBJ whole genome shotgun (WGS) entry which is preliminary data.</text>
</comment>
<gene>
    <name evidence="1" type="ORF">Bca52824_031912</name>
</gene>